<keyword evidence="1" id="KW-1133">Transmembrane helix</keyword>
<name>A0A1I7Y370_9BILA</name>
<keyword evidence="1" id="KW-0472">Membrane</keyword>
<keyword evidence="1" id="KW-0812">Transmembrane</keyword>
<organism evidence="2 3">
    <name type="scientific">Steinernema glaseri</name>
    <dbReference type="NCBI Taxonomy" id="37863"/>
    <lineage>
        <taxon>Eukaryota</taxon>
        <taxon>Metazoa</taxon>
        <taxon>Ecdysozoa</taxon>
        <taxon>Nematoda</taxon>
        <taxon>Chromadorea</taxon>
        <taxon>Rhabditida</taxon>
        <taxon>Tylenchina</taxon>
        <taxon>Panagrolaimomorpha</taxon>
        <taxon>Strongyloidoidea</taxon>
        <taxon>Steinernematidae</taxon>
        <taxon>Steinernema</taxon>
    </lineage>
</organism>
<sequence>MEQEIYIRPCSKQTSALVTVLSVTVSSVTVLSVTVLSYQADPEHNKVKLVSFMLIANVSVCGCRVHSRLKVGYDCYCS</sequence>
<keyword evidence="2" id="KW-1185">Reference proteome</keyword>
<dbReference type="AlphaFoldDB" id="A0A1I7Y370"/>
<feature type="transmembrane region" description="Helical" evidence="1">
    <location>
        <begin position="16"/>
        <end position="38"/>
    </location>
</feature>
<dbReference type="WBParaSite" id="L893_g12135.t1">
    <property type="protein sequence ID" value="L893_g12135.t1"/>
    <property type="gene ID" value="L893_g12135"/>
</dbReference>
<protein>
    <submittedName>
        <fullName evidence="3">7TM_GPCR_Srx domain-containing protein</fullName>
    </submittedName>
</protein>
<dbReference type="Proteomes" id="UP000095287">
    <property type="component" value="Unplaced"/>
</dbReference>
<reference evidence="3" key="1">
    <citation type="submission" date="2016-11" db="UniProtKB">
        <authorList>
            <consortium name="WormBaseParasite"/>
        </authorList>
    </citation>
    <scope>IDENTIFICATION</scope>
</reference>
<evidence type="ECO:0000313" key="2">
    <source>
        <dbReference type="Proteomes" id="UP000095287"/>
    </source>
</evidence>
<evidence type="ECO:0000313" key="3">
    <source>
        <dbReference type="WBParaSite" id="L893_g12135.t1"/>
    </source>
</evidence>
<proteinExistence type="predicted"/>
<accession>A0A1I7Y370</accession>
<evidence type="ECO:0000256" key="1">
    <source>
        <dbReference type="SAM" id="Phobius"/>
    </source>
</evidence>